<dbReference type="Pfam" id="PF20073">
    <property type="entry name" value="DUF6469"/>
    <property type="match status" value="1"/>
</dbReference>
<dbReference type="GeneID" id="120103947"/>
<dbReference type="OrthoDB" id="683330at2759"/>
<reference evidence="3" key="1">
    <citation type="submission" date="2025-08" db="UniProtKB">
        <authorList>
            <consortium name="RefSeq"/>
        </authorList>
    </citation>
    <scope>IDENTIFICATION</scope>
    <source>
        <tissue evidence="3">Young leaves</tissue>
    </source>
</reference>
<sequence length="206" mass="23400">MAKGEKREGDLAKLIFSWSLEDVFNQDLFKDEVVKIPSTFTSLKNYLSSYTFPLIEEIRADMYSSLEALSQVPSVKILSLDSTKRHKQCTYQIIVGDAPANVPSPGVNRNYIPNKGDIFVLSDRRPVHVSDLTGNGKSYRIALIIRGGKYDDLPPNTFVIRASSSIEVSEYRKQNEKRSPFCAVYLLNITTYRHIWKALDFKLSVL</sequence>
<feature type="domain" description="DUF6469" evidence="1">
    <location>
        <begin position="73"/>
        <end position="202"/>
    </location>
</feature>
<dbReference type="AlphaFoldDB" id="A0A8B7MU10"/>
<organism evidence="2 3">
    <name type="scientific">Phoenix dactylifera</name>
    <name type="common">Date palm</name>
    <dbReference type="NCBI Taxonomy" id="42345"/>
    <lineage>
        <taxon>Eukaryota</taxon>
        <taxon>Viridiplantae</taxon>
        <taxon>Streptophyta</taxon>
        <taxon>Embryophyta</taxon>
        <taxon>Tracheophyta</taxon>
        <taxon>Spermatophyta</taxon>
        <taxon>Magnoliopsida</taxon>
        <taxon>Liliopsida</taxon>
        <taxon>Arecaceae</taxon>
        <taxon>Coryphoideae</taxon>
        <taxon>Phoeniceae</taxon>
        <taxon>Phoenix</taxon>
    </lineage>
</organism>
<dbReference type="InterPro" id="IPR045529">
    <property type="entry name" value="DUF6469"/>
</dbReference>
<dbReference type="Proteomes" id="UP000228380">
    <property type="component" value="Unplaced"/>
</dbReference>
<evidence type="ECO:0000259" key="1">
    <source>
        <dbReference type="Pfam" id="PF20073"/>
    </source>
</evidence>
<evidence type="ECO:0000313" key="2">
    <source>
        <dbReference type="Proteomes" id="UP000228380"/>
    </source>
</evidence>
<dbReference type="RefSeq" id="XP_017698530.2">
    <property type="nucleotide sequence ID" value="XM_017843041.3"/>
</dbReference>
<proteinExistence type="predicted"/>
<protein>
    <submittedName>
        <fullName evidence="3">Uncharacterized protein LOC120103947 isoform X1</fullName>
    </submittedName>
</protein>
<accession>A0A8B7MU10</accession>
<gene>
    <name evidence="3" type="primary">LOC120103947</name>
</gene>
<keyword evidence="2" id="KW-1185">Reference proteome</keyword>
<name>A0A8B7MU10_PHODC</name>
<evidence type="ECO:0000313" key="3">
    <source>
        <dbReference type="RefSeq" id="XP_017698530.2"/>
    </source>
</evidence>